<protein>
    <submittedName>
        <fullName evidence="8 9">Ras GTPase-activating protein-binding protein 2 isoform X1</fullName>
    </submittedName>
</protein>
<dbReference type="Gene3D" id="3.10.450.50">
    <property type="match status" value="1"/>
</dbReference>
<feature type="compositionally biased region" description="Basic and acidic residues" evidence="4">
    <location>
        <begin position="152"/>
        <end position="165"/>
    </location>
</feature>
<dbReference type="Gene3D" id="3.30.70.330">
    <property type="match status" value="1"/>
</dbReference>
<dbReference type="InterPro" id="IPR032710">
    <property type="entry name" value="NTF2-like_dom_sf"/>
</dbReference>
<evidence type="ECO:0000259" key="5">
    <source>
        <dbReference type="PROSITE" id="PS50102"/>
    </source>
</evidence>
<evidence type="ECO:0000313" key="7">
    <source>
        <dbReference type="Proteomes" id="UP000695007"/>
    </source>
</evidence>
<comment type="subcellular location">
    <subcellularLocation>
        <location evidence="1">Cytoplasm</location>
        <location evidence="1">Stress granule</location>
    </subcellularLocation>
</comment>
<dbReference type="KEGG" id="csol:105368219"/>
<dbReference type="RefSeq" id="XP_011505489.1">
    <property type="nucleotide sequence ID" value="XM_011507187.1"/>
</dbReference>
<evidence type="ECO:0000256" key="4">
    <source>
        <dbReference type="SAM" id="MobiDB-lite"/>
    </source>
</evidence>
<name>A0AAJ6YW80_9HYME</name>
<dbReference type="PROSITE" id="PS50177">
    <property type="entry name" value="NTF2_DOMAIN"/>
    <property type="match status" value="1"/>
</dbReference>
<feature type="compositionally biased region" description="Gly residues" evidence="4">
    <location>
        <begin position="551"/>
        <end position="583"/>
    </location>
</feature>
<dbReference type="GO" id="GO:0005829">
    <property type="term" value="C:cytosol"/>
    <property type="evidence" value="ECO:0007669"/>
    <property type="project" value="TreeGrafter"/>
</dbReference>
<dbReference type="CTD" id="47998"/>
<dbReference type="RefSeq" id="XP_011505490.1">
    <property type="nucleotide sequence ID" value="XM_011507188.1"/>
</dbReference>
<dbReference type="Pfam" id="PF02136">
    <property type="entry name" value="NTF2"/>
    <property type="match status" value="1"/>
</dbReference>
<dbReference type="InterPro" id="IPR002075">
    <property type="entry name" value="NTF2_dom"/>
</dbReference>
<sequence>MVMEVSPSPQCVGREFVRQYYTLLNKAPTHLHRFYNNYSSFVHGGFDTNREPNPAIGQKQIHQKIQALNFQDCHAKINQVDSQSTLGNGVVVQVSGELSNNGHPMRRFTQTFVLAAQAPKKYYVHNDIFRYQDFGYGDEEEELEGESNINENAEREGEVENTRAEVEDEDHQNEAQQLATKIVNTEQHSQAQQQQVAPMTQQQQVYYTMPSQQQIHPVMQQVTINGSVHEDSSIISQQPLQQQPPLPQQYMAEPNNQEQFQSESEQDSVSQQQQSIKTDSHPTSEEINEQPEIDQNYTQSTPETETEHQISSQNINNSGPKTYANLVKSFPNVGSTSPQVPKPSLSPPPIQNMRIDDRISAHQPSTGASVPTSTGTTINQHVHRMTSVPQQQTQTQQYQQRLPRTGGPIQRDGDRRTGRSVGYTDSHQLFLGNLPHNASENDLRQIFERYGRVADLRVHSKQTDRTKGPQGTNNTRVPNYGFITFEDSSVVNKVLDNLPIYFPEKNGQKLNIEEKKVRPREGGGGCGRLNPADGNMRPMGTQQQQQQRFPGGPGLMRGGQQGTRGRGGFNRGGGEGGRGGIRQPGGNPNNQNYQNRR</sequence>
<feature type="compositionally biased region" description="Low complexity" evidence="4">
    <location>
        <begin position="257"/>
        <end position="275"/>
    </location>
</feature>
<dbReference type="InterPro" id="IPR012677">
    <property type="entry name" value="Nucleotide-bd_a/b_plait_sf"/>
</dbReference>
<dbReference type="SUPFAM" id="SSF54427">
    <property type="entry name" value="NTF2-like"/>
    <property type="match status" value="1"/>
</dbReference>
<keyword evidence="7" id="KW-1185">Reference proteome</keyword>
<dbReference type="InterPro" id="IPR035979">
    <property type="entry name" value="RBD_domain_sf"/>
</dbReference>
<feature type="region of interest" description="Disordered" evidence="4">
    <location>
        <begin position="139"/>
        <end position="173"/>
    </location>
</feature>
<feature type="domain" description="NTF2" evidence="6">
    <location>
        <begin position="12"/>
        <end position="131"/>
    </location>
</feature>
<dbReference type="GeneID" id="105368219"/>
<dbReference type="InterPro" id="IPR039539">
    <property type="entry name" value="Ras_GTPase_bind_prot"/>
</dbReference>
<dbReference type="PANTHER" id="PTHR10693:SF20">
    <property type="entry name" value="AT27578P"/>
    <property type="match status" value="1"/>
</dbReference>
<dbReference type="PANTHER" id="PTHR10693">
    <property type="entry name" value="RAS GTPASE-ACTIVATING PROTEIN-BINDING PROTEIN"/>
    <property type="match status" value="1"/>
</dbReference>
<evidence type="ECO:0000256" key="1">
    <source>
        <dbReference type="ARBA" id="ARBA00004210"/>
    </source>
</evidence>
<evidence type="ECO:0000259" key="6">
    <source>
        <dbReference type="PROSITE" id="PS50177"/>
    </source>
</evidence>
<feature type="compositionally biased region" description="Polar residues" evidence="4">
    <location>
        <begin position="293"/>
        <end position="320"/>
    </location>
</feature>
<accession>A0AAJ6YW80</accession>
<feature type="compositionally biased region" description="Low complexity" evidence="4">
    <location>
        <begin position="584"/>
        <end position="597"/>
    </location>
</feature>
<reference evidence="8 9" key="1">
    <citation type="submission" date="2025-04" db="UniProtKB">
        <authorList>
            <consortium name="RefSeq"/>
        </authorList>
    </citation>
    <scope>IDENTIFICATION</scope>
</reference>
<dbReference type="AlphaFoldDB" id="A0AAJ6YW80"/>
<evidence type="ECO:0000313" key="9">
    <source>
        <dbReference type="RefSeq" id="XP_011505490.1"/>
    </source>
</evidence>
<dbReference type="InterPro" id="IPR018222">
    <property type="entry name" value="Nuclear_transport_factor_2_euk"/>
</dbReference>
<dbReference type="FunFam" id="3.10.450.50:FF:000010">
    <property type="entry name" value="Ras GTPase-activating protein-binding protein"/>
    <property type="match status" value="1"/>
</dbReference>
<dbReference type="GO" id="GO:0003729">
    <property type="term" value="F:mRNA binding"/>
    <property type="evidence" value="ECO:0007669"/>
    <property type="project" value="TreeGrafter"/>
</dbReference>
<proteinExistence type="predicted"/>
<dbReference type="PROSITE" id="PS50102">
    <property type="entry name" value="RRM"/>
    <property type="match status" value="1"/>
</dbReference>
<evidence type="ECO:0000256" key="2">
    <source>
        <dbReference type="ARBA" id="ARBA00022884"/>
    </source>
</evidence>
<dbReference type="Proteomes" id="UP000695007">
    <property type="component" value="Unplaced"/>
</dbReference>
<evidence type="ECO:0000313" key="8">
    <source>
        <dbReference type="RefSeq" id="XP_011505489.1"/>
    </source>
</evidence>
<feature type="region of interest" description="Disordered" evidence="4">
    <location>
        <begin position="517"/>
        <end position="597"/>
    </location>
</feature>
<organism evidence="7 9">
    <name type="scientific">Ceratosolen solmsi marchali</name>
    <dbReference type="NCBI Taxonomy" id="326594"/>
    <lineage>
        <taxon>Eukaryota</taxon>
        <taxon>Metazoa</taxon>
        <taxon>Ecdysozoa</taxon>
        <taxon>Arthropoda</taxon>
        <taxon>Hexapoda</taxon>
        <taxon>Insecta</taxon>
        <taxon>Pterygota</taxon>
        <taxon>Neoptera</taxon>
        <taxon>Endopterygota</taxon>
        <taxon>Hymenoptera</taxon>
        <taxon>Apocrita</taxon>
        <taxon>Proctotrupomorpha</taxon>
        <taxon>Chalcidoidea</taxon>
        <taxon>Agaonidae</taxon>
        <taxon>Agaoninae</taxon>
        <taxon>Ceratosolen</taxon>
    </lineage>
</organism>
<feature type="region of interest" description="Disordered" evidence="4">
    <location>
        <begin position="255"/>
        <end position="347"/>
    </location>
</feature>
<keyword evidence="2 3" id="KW-0694">RNA-binding</keyword>
<dbReference type="SMART" id="SM00360">
    <property type="entry name" value="RRM"/>
    <property type="match status" value="1"/>
</dbReference>
<dbReference type="GO" id="GO:1990904">
    <property type="term" value="C:ribonucleoprotein complex"/>
    <property type="evidence" value="ECO:0007669"/>
    <property type="project" value="TreeGrafter"/>
</dbReference>
<dbReference type="InterPro" id="IPR000504">
    <property type="entry name" value="RRM_dom"/>
</dbReference>
<dbReference type="CDD" id="cd00780">
    <property type="entry name" value="NTF2"/>
    <property type="match status" value="1"/>
</dbReference>
<feature type="region of interest" description="Disordered" evidence="4">
    <location>
        <begin position="397"/>
        <end position="418"/>
    </location>
</feature>
<dbReference type="GO" id="GO:0010494">
    <property type="term" value="C:cytoplasmic stress granule"/>
    <property type="evidence" value="ECO:0007669"/>
    <property type="project" value="UniProtKB-SubCell"/>
</dbReference>
<gene>
    <name evidence="8 9" type="primary">LOC105368219</name>
</gene>
<dbReference type="Pfam" id="PF00076">
    <property type="entry name" value="RRM_1"/>
    <property type="match status" value="1"/>
</dbReference>
<evidence type="ECO:0000256" key="3">
    <source>
        <dbReference type="PROSITE-ProRule" id="PRU00176"/>
    </source>
</evidence>
<feature type="domain" description="RRM" evidence="5">
    <location>
        <begin position="427"/>
        <end position="517"/>
    </location>
</feature>
<dbReference type="SUPFAM" id="SSF54928">
    <property type="entry name" value="RNA-binding domain, RBD"/>
    <property type="match status" value="1"/>
</dbReference>